<feature type="domain" description="Calcineurin-like phosphoesterase" evidence="11">
    <location>
        <begin position="18"/>
        <end position="214"/>
    </location>
</feature>
<dbReference type="GO" id="GO:0008758">
    <property type="term" value="F:UDP-2,3-diacylglucosamine hydrolase activity"/>
    <property type="evidence" value="ECO:0007669"/>
    <property type="project" value="UniProtKB-UniRule"/>
</dbReference>
<dbReference type="Gene3D" id="3.60.21.10">
    <property type="match status" value="1"/>
</dbReference>
<evidence type="ECO:0000259" key="11">
    <source>
        <dbReference type="Pfam" id="PF00149"/>
    </source>
</evidence>
<dbReference type="CDD" id="cd07398">
    <property type="entry name" value="MPP_YbbF-LpxH"/>
    <property type="match status" value="1"/>
</dbReference>
<keyword evidence="4 10" id="KW-0441">Lipid A biosynthesis</keyword>
<evidence type="ECO:0000256" key="6">
    <source>
        <dbReference type="ARBA" id="ARBA00022801"/>
    </source>
</evidence>
<gene>
    <name evidence="10" type="primary">lpxH</name>
    <name evidence="12" type="ORF">A1355_17630</name>
</gene>
<evidence type="ECO:0000313" key="12">
    <source>
        <dbReference type="EMBL" id="OAI28208.1"/>
    </source>
</evidence>
<evidence type="ECO:0000256" key="10">
    <source>
        <dbReference type="HAMAP-Rule" id="MF_00575"/>
    </source>
</evidence>
<dbReference type="SUPFAM" id="SSF56300">
    <property type="entry name" value="Metallo-dependent phosphatases"/>
    <property type="match status" value="1"/>
</dbReference>
<proteinExistence type="inferred from homology"/>
<comment type="subcellular location">
    <subcellularLocation>
        <location evidence="10">Cell inner membrane</location>
        <topology evidence="10">Peripheral membrane protein</topology>
        <orientation evidence="10">Cytoplasmic side</orientation>
    </subcellularLocation>
</comment>
<feature type="binding site" evidence="10">
    <location>
        <position position="212"/>
    </location>
    <ligand>
        <name>Mn(2+)</name>
        <dbReference type="ChEBI" id="CHEBI:29035"/>
        <label>1</label>
    </ligand>
</feature>
<dbReference type="GO" id="GO:0005737">
    <property type="term" value="C:cytoplasm"/>
    <property type="evidence" value="ECO:0007669"/>
    <property type="project" value="InterPro"/>
</dbReference>
<sequence length="256" mass="29678">MPQSSLETPKQASLHQDILFISDLHLAWEKPGLTRRFLDFLQYRASRAQTVYILGDLFDAWIGDDDKTPPNRSIKKALRALTEAGIRIFLLQGNRDFLLGEQFCRETGIALLDDYSVIDLNGTRVLLTHGDLLCTDDEAYQAFRKKSRNPRWRANVLSKPLILRLLAARWYRLRSFYHKRGKTDEIMDVNQQTVAETMRQHGCDILIHGHTHRPNLHEFLLEGRHAKRFVLADWTMDGASALCWNGSSFQQERLYP</sequence>
<comment type="similarity">
    <text evidence="10">Belongs to the LpxH family.</text>
</comment>
<dbReference type="HAMAP" id="MF_00575">
    <property type="entry name" value="LpxH"/>
    <property type="match status" value="1"/>
</dbReference>
<feature type="binding site" evidence="10">
    <location>
        <position position="23"/>
    </location>
    <ligand>
        <name>Mn(2+)</name>
        <dbReference type="ChEBI" id="CHEBI:29035"/>
        <label>1</label>
    </ligand>
</feature>
<feature type="binding site" evidence="10">
    <location>
        <position position="129"/>
    </location>
    <ligand>
        <name>Mn(2+)</name>
        <dbReference type="ChEBI" id="CHEBI:29035"/>
        <label>2</label>
    </ligand>
</feature>
<feature type="binding site" evidence="10">
    <location>
        <position position="25"/>
    </location>
    <ligand>
        <name>Mn(2+)</name>
        <dbReference type="ChEBI" id="CHEBI:29035"/>
        <label>1</label>
    </ligand>
</feature>
<comment type="cofactor">
    <cofactor evidence="10">
        <name>Mn(2+)</name>
        <dbReference type="ChEBI" id="CHEBI:29035"/>
    </cofactor>
    <text evidence="10">Binds 2 Mn(2+) ions per subunit in a binuclear metal center.</text>
</comment>
<keyword evidence="8 10" id="KW-0472">Membrane</keyword>
<keyword evidence="6 10" id="KW-0378">Hydrolase</keyword>
<dbReference type="EMBL" id="LUUK01000013">
    <property type="protein sequence ID" value="OAI28208.1"/>
    <property type="molecule type" value="Genomic_DNA"/>
</dbReference>
<name>A0A177PD10_9GAMM</name>
<dbReference type="EC" id="3.6.1.54" evidence="10"/>
<feature type="binding site" evidence="10">
    <location>
        <position position="175"/>
    </location>
    <ligand>
        <name>substrate</name>
    </ligand>
</feature>
<dbReference type="PANTHER" id="PTHR34990:SF1">
    <property type="entry name" value="UDP-2,3-DIACYLGLUCOSAMINE HYDROLASE"/>
    <property type="match status" value="1"/>
</dbReference>
<dbReference type="InterPro" id="IPR010138">
    <property type="entry name" value="UDP-diacylglucosamine_Hdrlase"/>
</dbReference>
<feature type="binding site" evidence="10">
    <location>
        <position position="94"/>
    </location>
    <ligand>
        <name>Mn(2+)</name>
        <dbReference type="ChEBI" id="CHEBI:29035"/>
        <label>2</label>
    </ligand>
</feature>
<dbReference type="GO" id="GO:0009245">
    <property type="term" value="P:lipid A biosynthetic process"/>
    <property type="evidence" value="ECO:0007669"/>
    <property type="project" value="UniProtKB-UniRule"/>
</dbReference>
<evidence type="ECO:0000256" key="5">
    <source>
        <dbReference type="ARBA" id="ARBA00022723"/>
    </source>
</evidence>
<dbReference type="STRING" id="702114.A1355_17630"/>
<feature type="binding site" evidence="10">
    <location>
        <position position="56"/>
    </location>
    <ligand>
        <name>Mn(2+)</name>
        <dbReference type="ChEBI" id="CHEBI:29035"/>
        <label>1</label>
    </ligand>
</feature>
<feature type="binding site" evidence="10">
    <location>
        <position position="210"/>
    </location>
    <ligand>
        <name>Mn(2+)</name>
        <dbReference type="ChEBI" id="CHEBI:29035"/>
        <label>2</label>
    </ligand>
</feature>
<accession>A0A177PD10</accession>
<keyword evidence="9 10" id="KW-0464">Manganese</keyword>
<keyword evidence="7 10" id="KW-0443">Lipid metabolism</keyword>
<dbReference type="GO" id="GO:0030145">
    <property type="term" value="F:manganese ion binding"/>
    <property type="evidence" value="ECO:0007669"/>
    <property type="project" value="UniProtKB-UniRule"/>
</dbReference>
<comment type="catalytic activity">
    <reaction evidence="10">
        <text>UDP-2-N,3-O-bis[(3R)-3-hydroxytetradecanoyl]-alpha-D-glucosamine + H2O = 2-N,3-O-bis[(3R)-3-hydroxytetradecanoyl]-alpha-D-glucosaminyl 1-phosphate + UMP + 2 H(+)</text>
        <dbReference type="Rhea" id="RHEA:25213"/>
        <dbReference type="ChEBI" id="CHEBI:15377"/>
        <dbReference type="ChEBI" id="CHEBI:15378"/>
        <dbReference type="ChEBI" id="CHEBI:57865"/>
        <dbReference type="ChEBI" id="CHEBI:57957"/>
        <dbReference type="ChEBI" id="CHEBI:78847"/>
        <dbReference type="EC" id="3.6.1.54"/>
    </reaction>
</comment>
<keyword evidence="13" id="KW-1185">Reference proteome</keyword>
<keyword evidence="5 10" id="KW-0479">Metal-binding</keyword>
<dbReference type="Pfam" id="PF00149">
    <property type="entry name" value="Metallophos"/>
    <property type="match status" value="1"/>
</dbReference>
<organism evidence="12 13">
    <name type="scientific">Methylomonas koyamae</name>
    <dbReference type="NCBI Taxonomy" id="702114"/>
    <lineage>
        <taxon>Bacteria</taxon>
        <taxon>Pseudomonadati</taxon>
        <taxon>Pseudomonadota</taxon>
        <taxon>Gammaproteobacteria</taxon>
        <taxon>Methylococcales</taxon>
        <taxon>Methylococcaceae</taxon>
        <taxon>Methylomonas</taxon>
    </lineage>
</organism>
<evidence type="ECO:0000256" key="2">
    <source>
        <dbReference type="ARBA" id="ARBA00022516"/>
    </source>
</evidence>
<dbReference type="NCBIfam" id="TIGR01854">
    <property type="entry name" value="lipid_A_lpxH"/>
    <property type="match status" value="1"/>
</dbReference>
<dbReference type="OrthoDB" id="9783283at2"/>
<dbReference type="PANTHER" id="PTHR34990">
    <property type="entry name" value="UDP-2,3-DIACYLGLUCOSAMINE HYDROLASE-RELATED"/>
    <property type="match status" value="1"/>
</dbReference>
<evidence type="ECO:0000256" key="8">
    <source>
        <dbReference type="ARBA" id="ARBA00023136"/>
    </source>
</evidence>
<dbReference type="GO" id="GO:0019897">
    <property type="term" value="C:extrinsic component of plasma membrane"/>
    <property type="evidence" value="ECO:0007669"/>
    <property type="project" value="UniProtKB-UniRule"/>
</dbReference>
<comment type="pathway">
    <text evidence="10">Glycolipid biosynthesis; lipid IV(A) biosynthesis; lipid IV(A) from (3R)-3-hydroxytetradecanoyl-[acyl-carrier-protein] and UDP-N-acetyl-alpha-D-glucosamine: step 4/6.</text>
</comment>
<dbReference type="AlphaFoldDB" id="A0A177PD10"/>
<dbReference type="Proteomes" id="UP000077628">
    <property type="component" value="Unassembled WGS sequence"/>
</dbReference>
<feature type="binding site" evidence="10">
    <location>
        <position position="56"/>
    </location>
    <ligand>
        <name>Mn(2+)</name>
        <dbReference type="ChEBI" id="CHEBI:29035"/>
        <label>2</label>
    </ligand>
</feature>
<dbReference type="InterPro" id="IPR029052">
    <property type="entry name" value="Metallo-depent_PP-like"/>
</dbReference>
<feature type="binding site" evidence="10">
    <location>
        <position position="179"/>
    </location>
    <ligand>
        <name>substrate</name>
    </ligand>
</feature>
<keyword evidence="3 10" id="KW-0997">Cell inner membrane</keyword>
<evidence type="ECO:0000256" key="4">
    <source>
        <dbReference type="ARBA" id="ARBA00022556"/>
    </source>
</evidence>
<evidence type="ECO:0000256" key="1">
    <source>
        <dbReference type="ARBA" id="ARBA00022475"/>
    </source>
</evidence>
<feature type="binding site" evidence="10">
    <location>
        <position position="182"/>
    </location>
    <ligand>
        <name>substrate</name>
    </ligand>
</feature>
<keyword evidence="1 10" id="KW-1003">Cell membrane</keyword>
<dbReference type="InterPro" id="IPR043461">
    <property type="entry name" value="LpxH-like"/>
</dbReference>
<keyword evidence="2 10" id="KW-0444">Lipid biosynthesis</keyword>
<evidence type="ECO:0000256" key="9">
    <source>
        <dbReference type="ARBA" id="ARBA00023211"/>
    </source>
</evidence>
<feature type="binding site" evidence="10">
    <location>
        <begin position="94"/>
        <end position="95"/>
    </location>
    <ligand>
        <name>substrate</name>
    </ligand>
</feature>
<dbReference type="InterPro" id="IPR004843">
    <property type="entry name" value="Calcineurin-like_PHP"/>
</dbReference>
<dbReference type="UniPathway" id="UPA00359">
    <property type="reaction ID" value="UER00480"/>
</dbReference>
<comment type="caution">
    <text evidence="12">The sequence shown here is derived from an EMBL/GenBank/DDBJ whole genome shotgun (WGS) entry which is preliminary data.</text>
</comment>
<evidence type="ECO:0000256" key="3">
    <source>
        <dbReference type="ARBA" id="ARBA00022519"/>
    </source>
</evidence>
<feature type="binding site" evidence="10">
    <location>
        <position position="210"/>
    </location>
    <ligand>
        <name>substrate</name>
    </ligand>
</feature>
<dbReference type="NCBIfam" id="NF003743">
    <property type="entry name" value="PRK05340.1"/>
    <property type="match status" value="1"/>
</dbReference>
<comment type="function">
    <text evidence="10">Hydrolyzes the pyrophosphate bond of UDP-2,3-diacylglucosamine to yield 2,3-diacylglucosamine 1-phosphate (lipid X) and UMP by catalyzing the attack of water at the alpha-P atom. Involved in the biosynthesis of lipid A, a phosphorylated glycolipid that anchors the lipopolysaccharide to the outer membrane of the cell.</text>
</comment>
<feature type="binding site" evidence="10">
    <location>
        <position position="137"/>
    </location>
    <ligand>
        <name>substrate</name>
    </ligand>
</feature>
<evidence type="ECO:0000313" key="13">
    <source>
        <dbReference type="Proteomes" id="UP000077628"/>
    </source>
</evidence>
<protein>
    <recommendedName>
        <fullName evidence="10">UDP-2,3-diacylglucosamine hydrolase</fullName>
        <ecNumber evidence="10">3.6.1.54</ecNumber>
    </recommendedName>
    <alternativeName>
        <fullName evidence="10">UDP-2,3-diacylglucosamine diphosphatase</fullName>
    </alternativeName>
</protein>
<dbReference type="RefSeq" id="WP_064024207.1">
    <property type="nucleotide sequence ID" value="NZ_LUUK01000013.1"/>
</dbReference>
<reference evidence="13" key="1">
    <citation type="submission" date="2016-03" db="EMBL/GenBank/DDBJ databases">
        <authorList>
            <person name="Heylen K."/>
            <person name="De Vos P."/>
            <person name="Vekeman B."/>
        </authorList>
    </citation>
    <scope>NUCLEOTIDE SEQUENCE [LARGE SCALE GENOMIC DNA]</scope>
    <source>
        <strain evidence="13">R-45383</strain>
    </source>
</reference>
<evidence type="ECO:0000256" key="7">
    <source>
        <dbReference type="ARBA" id="ARBA00023098"/>
    </source>
</evidence>